<name>A0AAV4MYB3_CAEEX</name>
<dbReference type="EMBL" id="BPLR01002639">
    <property type="protein sequence ID" value="GIX75974.1"/>
    <property type="molecule type" value="Genomic_DNA"/>
</dbReference>
<proteinExistence type="predicted"/>
<keyword evidence="2" id="KW-1185">Reference proteome</keyword>
<evidence type="ECO:0000313" key="1">
    <source>
        <dbReference type="EMBL" id="GIX75974.1"/>
    </source>
</evidence>
<protein>
    <submittedName>
        <fullName evidence="1">Uncharacterized protein</fullName>
    </submittedName>
</protein>
<sequence length="140" mass="15797">MIAISIAASSRAVRIPVSVRGYGERSDDDIYASQFSISGHLSLTERVPSSVHGLCRMPRLATAHWTRAGPRILNMGKDSRSGLRGWRSFAPPTWKQARGSTRVLFFPETMLTHWSILPERMETLHGLPVHHSGQHNWWLN</sequence>
<organism evidence="1 2">
    <name type="scientific">Caerostris extrusa</name>
    <name type="common">Bark spider</name>
    <name type="synonym">Caerostris bankana</name>
    <dbReference type="NCBI Taxonomy" id="172846"/>
    <lineage>
        <taxon>Eukaryota</taxon>
        <taxon>Metazoa</taxon>
        <taxon>Ecdysozoa</taxon>
        <taxon>Arthropoda</taxon>
        <taxon>Chelicerata</taxon>
        <taxon>Arachnida</taxon>
        <taxon>Araneae</taxon>
        <taxon>Araneomorphae</taxon>
        <taxon>Entelegynae</taxon>
        <taxon>Araneoidea</taxon>
        <taxon>Araneidae</taxon>
        <taxon>Caerostris</taxon>
    </lineage>
</organism>
<dbReference type="AlphaFoldDB" id="A0AAV4MYB3"/>
<evidence type="ECO:0000313" key="2">
    <source>
        <dbReference type="Proteomes" id="UP001054945"/>
    </source>
</evidence>
<reference evidence="1 2" key="1">
    <citation type="submission" date="2021-06" db="EMBL/GenBank/DDBJ databases">
        <title>Caerostris extrusa draft genome.</title>
        <authorList>
            <person name="Kono N."/>
            <person name="Arakawa K."/>
        </authorList>
    </citation>
    <scope>NUCLEOTIDE SEQUENCE [LARGE SCALE GENOMIC DNA]</scope>
</reference>
<comment type="caution">
    <text evidence="1">The sequence shown here is derived from an EMBL/GenBank/DDBJ whole genome shotgun (WGS) entry which is preliminary data.</text>
</comment>
<dbReference type="Proteomes" id="UP001054945">
    <property type="component" value="Unassembled WGS sequence"/>
</dbReference>
<gene>
    <name evidence="1" type="ORF">CEXT_429251</name>
</gene>
<accession>A0AAV4MYB3</accession>